<comment type="caution">
    <text evidence="1">The sequence shown here is derived from an EMBL/GenBank/DDBJ whole genome shotgun (WGS) entry which is preliminary data.</text>
</comment>
<dbReference type="Proteomes" id="UP000247702">
    <property type="component" value="Unassembled WGS sequence"/>
</dbReference>
<evidence type="ECO:0000313" key="2">
    <source>
        <dbReference type="Proteomes" id="UP000247702"/>
    </source>
</evidence>
<evidence type="ECO:0000313" key="1">
    <source>
        <dbReference type="EMBL" id="GBC00904.1"/>
    </source>
</evidence>
<reference evidence="1 2" key="1">
    <citation type="submission" date="2017-11" db="EMBL/GenBank/DDBJ databases">
        <title>The genome of Rhizophagus clarus HR1 reveals common genetic basis of auxotrophy among arbuscular mycorrhizal fungi.</title>
        <authorList>
            <person name="Kobayashi Y."/>
        </authorList>
    </citation>
    <scope>NUCLEOTIDE SEQUENCE [LARGE SCALE GENOMIC DNA]</scope>
    <source>
        <strain evidence="1 2">HR1</strain>
    </source>
</reference>
<proteinExistence type="predicted"/>
<organism evidence="1 2">
    <name type="scientific">Rhizophagus clarus</name>
    <dbReference type="NCBI Taxonomy" id="94130"/>
    <lineage>
        <taxon>Eukaryota</taxon>
        <taxon>Fungi</taxon>
        <taxon>Fungi incertae sedis</taxon>
        <taxon>Mucoromycota</taxon>
        <taxon>Glomeromycotina</taxon>
        <taxon>Glomeromycetes</taxon>
        <taxon>Glomerales</taxon>
        <taxon>Glomeraceae</taxon>
        <taxon>Rhizophagus</taxon>
    </lineage>
</organism>
<accession>A0A2Z6RFP3</accession>
<dbReference type="AlphaFoldDB" id="A0A2Z6RFP3"/>
<gene>
    <name evidence="1" type="ORF">RclHR1_00400018</name>
</gene>
<keyword evidence="2" id="KW-1185">Reference proteome</keyword>
<sequence>MDFESVFLANEDNFKEAFVNNANISNFTFKIKNFIYYNDVETAVKLGNKHLAGVLWLSHLLERRDSHAKKIKNPTAVLDALKSSSTKNNTNVSIHVTKDEDAPITYDAYVKLSDMEEYFTIENKLAYIEILAWNYRGFVGTEINKDDNEIIIKNSLYKGMLNMVRLFNHKCRQRRFLKMQLKTYFLIDGLKVSSKEFKILNVSKHFIRDDIEQAITKLIDFL</sequence>
<name>A0A2Z6RFP3_9GLOM</name>
<protein>
    <submittedName>
        <fullName evidence="1">Uncharacterized protein</fullName>
    </submittedName>
</protein>
<dbReference type="EMBL" id="BEXD01003335">
    <property type="protein sequence ID" value="GBC00904.1"/>
    <property type="molecule type" value="Genomic_DNA"/>
</dbReference>